<dbReference type="EnsemblMetazoa" id="HelroT163013">
    <property type="protein sequence ID" value="HelroP163013"/>
    <property type="gene ID" value="HelroG163013"/>
</dbReference>
<dbReference type="EMBL" id="KB097143">
    <property type="protein sequence ID" value="ESN99463.1"/>
    <property type="molecule type" value="Genomic_DNA"/>
</dbReference>
<dbReference type="RefSeq" id="XP_009023300.1">
    <property type="nucleotide sequence ID" value="XM_009025052.1"/>
</dbReference>
<dbReference type="GeneID" id="20199903"/>
<evidence type="ECO:0000313" key="3">
    <source>
        <dbReference type="Proteomes" id="UP000015101"/>
    </source>
</evidence>
<reference evidence="3" key="1">
    <citation type="submission" date="2012-12" db="EMBL/GenBank/DDBJ databases">
        <authorList>
            <person name="Hellsten U."/>
            <person name="Grimwood J."/>
            <person name="Chapman J.A."/>
            <person name="Shapiro H."/>
            <person name="Aerts A."/>
            <person name="Otillar R.P."/>
            <person name="Terry A.Y."/>
            <person name="Boore J.L."/>
            <person name="Simakov O."/>
            <person name="Marletaz F."/>
            <person name="Cho S.-J."/>
            <person name="Edsinger-Gonzales E."/>
            <person name="Havlak P."/>
            <person name="Kuo D.-H."/>
            <person name="Larsson T."/>
            <person name="Lv J."/>
            <person name="Arendt D."/>
            <person name="Savage R."/>
            <person name="Osoegawa K."/>
            <person name="de Jong P."/>
            <person name="Lindberg D.R."/>
            <person name="Seaver E.C."/>
            <person name="Weisblat D.A."/>
            <person name="Putnam N.H."/>
            <person name="Grigoriev I.V."/>
            <person name="Rokhsar D.S."/>
        </authorList>
    </citation>
    <scope>NUCLEOTIDE SEQUENCE</scope>
</reference>
<reference evidence="1 3" key="2">
    <citation type="journal article" date="2013" name="Nature">
        <title>Insights into bilaterian evolution from three spiralian genomes.</title>
        <authorList>
            <person name="Simakov O."/>
            <person name="Marletaz F."/>
            <person name="Cho S.J."/>
            <person name="Edsinger-Gonzales E."/>
            <person name="Havlak P."/>
            <person name="Hellsten U."/>
            <person name="Kuo D.H."/>
            <person name="Larsson T."/>
            <person name="Lv J."/>
            <person name="Arendt D."/>
            <person name="Savage R."/>
            <person name="Osoegawa K."/>
            <person name="de Jong P."/>
            <person name="Grimwood J."/>
            <person name="Chapman J.A."/>
            <person name="Shapiro H."/>
            <person name="Aerts A."/>
            <person name="Otillar R.P."/>
            <person name="Terry A.Y."/>
            <person name="Boore J.L."/>
            <person name="Grigoriev I.V."/>
            <person name="Lindberg D.R."/>
            <person name="Seaver E.C."/>
            <person name="Weisblat D.A."/>
            <person name="Putnam N.H."/>
            <person name="Rokhsar D.S."/>
        </authorList>
    </citation>
    <scope>NUCLEOTIDE SEQUENCE</scope>
</reference>
<dbReference type="InParanoid" id="T1ETK3"/>
<dbReference type="KEGG" id="hro:HELRODRAFT_163013"/>
<name>T1ETK3_HELRO</name>
<gene>
    <name evidence="2" type="primary">20199903</name>
    <name evidence="1" type="ORF">HELRODRAFT_163013</name>
</gene>
<dbReference type="Proteomes" id="UP000015101">
    <property type="component" value="Unassembled WGS sequence"/>
</dbReference>
<reference evidence="2" key="3">
    <citation type="submission" date="2015-06" db="UniProtKB">
        <authorList>
            <consortium name="EnsemblMetazoa"/>
        </authorList>
    </citation>
    <scope>IDENTIFICATION</scope>
</reference>
<dbReference type="CTD" id="20199903"/>
<evidence type="ECO:0000313" key="1">
    <source>
        <dbReference type="EMBL" id="ESN99463.1"/>
    </source>
</evidence>
<protein>
    <submittedName>
        <fullName evidence="1 2">Uncharacterized protein</fullName>
    </submittedName>
</protein>
<keyword evidence="3" id="KW-1185">Reference proteome</keyword>
<evidence type="ECO:0000313" key="2">
    <source>
        <dbReference type="EnsemblMetazoa" id="HelroP163013"/>
    </source>
</evidence>
<dbReference type="HOGENOM" id="CLU_1449211_0_0_1"/>
<dbReference type="EMBL" id="AMQM01001267">
    <property type="status" value="NOT_ANNOTATED_CDS"/>
    <property type="molecule type" value="Genomic_DNA"/>
</dbReference>
<organism evidence="2 3">
    <name type="scientific">Helobdella robusta</name>
    <name type="common">Californian leech</name>
    <dbReference type="NCBI Taxonomy" id="6412"/>
    <lineage>
        <taxon>Eukaryota</taxon>
        <taxon>Metazoa</taxon>
        <taxon>Spiralia</taxon>
        <taxon>Lophotrochozoa</taxon>
        <taxon>Annelida</taxon>
        <taxon>Clitellata</taxon>
        <taxon>Hirudinea</taxon>
        <taxon>Rhynchobdellida</taxon>
        <taxon>Glossiphoniidae</taxon>
        <taxon>Helobdella</taxon>
    </lineage>
</organism>
<dbReference type="AlphaFoldDB" id="T1ETK3"/>
<accession>T1ETK3</accession>
<proteinExistence type="predicted"/>
<sequence length="187" mass="21332">MDITCGLESVGIKIDPGDTCRILYIHMQGHLSRICFANSTWGEVDSNECLTNRMLDMENKITQFEQQITPVNSTELLELLNDLPHAFQNCETGLDVMTGVDILYKVANLLNGTEILNFDNEDENYIGSLKLLQTINMYSNKPRNKAWNRSSYLQPNEYLSEKSLILFTITVYIKCILLTKIGSRILK</sequence>